<protein>
    <submittedName>
        <fullName evidence="1">Uncharacterized protein</fullName>
    </submittedName>
</protein>
<name>A0A8S5NQP8_9CAUD</name>
<accession>A0A8S5NQP8</accession>
<proteinExistence type="predicted"/>
<evidence type="ECO:0000313" key="1">
    <source>
        <dbReference type="EMBL" id="DAD96544.1"/>
    </source>
</evidence>
<sequence>MNDTKRAKSIENTGFEVTKEIIGYDFSIKYFKSHGKSTVFRGFFYIAIP</sequence>
<dbReference type="EMBL" id="BK015218">
    <property type="protein sequence ID" value="DAD96544.1"/>
    <property type="molecule type" value="Genomic_DNA"/>
</dbReference>
<reference evidence="1" key="1">
    <citation type="journal article" date="2021" name="Proc. Natl. Acad. Sci. U.S.A.">
        <title>A Catalog of Tens of Thousands of Viruses from Human Metagenomes Reveals Hidden Associations with Chronic Diseases.</title>
        <authorList>
            <person name="Tisza M.J."/>
            <person name="Buck C.B."/>
        </authorList>
    </citation>
    <scope>NUCLEOTIDE SEQUENCE</scope>
    <source>
        <strain evidence="1">CtdWz11</strain>
    </source>
</reference>
<organism evidence="1">
    <name type="scientific">Myoviridae sp. ctdWz11</name>
    <dbReference type="NCBI Taxonomy" id="2826671"/>
    <lineage>
        <taxon>Viruses</taxon>
        <taxon>Duplodnaviria</taxon>
        <taxon>Heunggongvirae</taxon>
        <taxon>Uroviricota</taxon>
        <taxon>Caudoviricetes</taxon>
    </lineage>
</organism>